<protein>
    <submittedName>
        <fullName evidence="2">Uncharacterized protein</fullName>
    </submittedName>
</protein>
<feature type="region of interest" description="Disordered" evidence="1">
    <location>
        <begin position="783"/>
        <end position="810"/>
    </location>
</feature>
<evidence type="ECO:0000313" key="3">
    <source>
        <dbReference type="Proteomes" id="UP001140453"/>
    </source>
</evidence>
<feature type="region of interest" description="Disordered" evidence="1">
    <location>
        <begin position="846"/>
        <end position="964"/>
    </location>
</feature>
<proteinExistence type="predicted"/>
<comment type="caution">
    <text evidence="2">The sequence shown here is derived from an EMBL/GenBank/DDBJ whole genome shotgun (WGS) entry which is preliminary data.</text>
</comment>
<dbReference type="EMBL" id="JAPEVB010000001">
    <property type="protein sequence ID" value="KAJ4396636.1"/>
    <property type="molecule type" value="Genomic_DNA"/>
</dbReference>
<sequence length="964" mass="106045">MGWCMCSHHACFHDDIQESSKAGPRSITAVNSIPVQSDEPGQENEKPRSNRAPLSPVQDFAAIHMSNSLEATAMEFTALNYDSFTKNVGRSPEIPQANPLGSHIDGDSMPDTMSWRNVISTQGAQTSLPPIPSQCLLPHSQSASTTASSQRYLRPFGGQGLNTLSSVPKSKDRNVTHNETISVPNEVQTLDDAITVGSGAATPIPGPSGAMAPPPPPSVASIGRDNEALQNLMETVNDHDTRIDRLETGSIYATAHEECSEKHDLTDLRVTELESRVDEVEKQLNDDTSSRRNTERDDDATLSIASGFSAPALAADRAALTSQLETLQARVDQLEASSIPSYSSPWELEVVFLPFPLKGIWQNAHEFKTARLSGGRDEWTQLPNTNSRATPDPQTLAAYDEWVGPESDWLLPRACAPGRMIDQRLRSRGLIKTVSVRGGDAKSVQIAVGHAFEGILRLIPSLTSPRSPYAPDARVDRFFGLQQPWVPLRKVHKDARLRFLSPAELLTPVLWNSTFLMDSVVMKATGIHRLYITQPEAYLQDSHLFKHQKGAEPSWTWQRLREFSRVYPGSQASTVDSEVPEADALETYWFYNARLDEPSGPRQPSLSPARERAVTISRTSDGSTEQFFTGPSNPMVSMRSPVFMRAQSPLVPRERLGSHQPSFRAGSIPPISSPILPSPRSSRRVSSFAMIPSIAGPSYQRHSSPLVTSRPSPRVSLAAHPTPASVISKRRRRNTRSPSVRGMHNTPRWSNSSYSRSPSVAPFFQPVYVEEPVTGERRMTPFAYATPHSNAPPEYPPIRAQSRSNSRSMQVFEDEDEDMGFDDDHGSSTDDDDDIDVFEDQIDMLDDLDSDSDHNPSGQPQPLQPSSSQPQGPEDEPLPGIEDNAMSDGENLPPSGEDDEMDNLSGASSPSEYTSRKQPPWMLDAGDGREMTHGLEAEDAVAMGFPIYEDEGDEEEGSEGRRGW</sequence>
<feature type="region of interest" description="Disordered" evidence="1">
    <location>
        <begin position="30"/>
        <end position="53"/>
    </location>
</feature>
<feature type="compositionally biased region" description="Acidic residues" evidence="1">
    <location>
        <begin position="948"/>
        <end position="957"/>
    </location>
</feature>
<feature type="region of interest" description="Disordered" evidence="1">
    <location>
        <begin position="276"/>
        <end position="298"/>
    </location>
</feature>
<evidence type="ECO:0000313" key="2">
    <source>
        <dbReference type="EMBL" id="KAJ4396636.1"/>
    </source>
</evidence>
<organism evidence="2 3">
    <name type="scientific">Gnomoniopsis smithogilvyi</name>
    <dbReference type="NCBI Taxonomy" id="1191159"/>
    <lineage>
        <taxon>Eukaryota</taxon>
        <taxon>Fungi</taxon>
        <taxon>Dikarya</taxon>
        <taxon>Ascomycota</taxon>
        <taxon>Pezizomycotina</taxon>
        <taxon>Sordariomycetes</taxon>
        <taxon>Sordariomycetidae</taxon>
        <taxon>Diaporthales</taxon>
        <taxon>Gnomoniaceae</taxon>
        <taxon>Gnomoniopsis</taxon>
    </lineage>
</organism>
<dbReference type="OrthoDB" id="5427134at2759"/>
<dbReference type="Proteomes" id="UP001140453">
    <property type="component" value="Unassembled WGS sequence"/>
</dbReference>
<gene>
    <name evidence="2" type="ORF">N0V93_000857</name>
</gene>
<feature type="region of interest" description="Disordered" evidence="1">
    <location>
        <begin position="655"/>
        <end position="679"/>
    </location>
</feature>
<feature type="compositionally biased region" description="Basic and acidic residues" evidence="1">
    <location>
        <begin position="926"/>
        <end position="936"/>
    </location>
</feature>
<reference evidence="2" key="1">
    <citation type="submission" date="2022-10" db="EMBL/GenBank/DDBJ databases">
        <title>Tapping the CABI collections for fungal endophytes: first genome assemblies for Collariella, Neodidymelliopsis, Ascochyta clinopodiicola, Didymella pomorum, Didymosphaeria variabile, Neocosmospora piperis and Neocucurbitaria cava.</title>
        <authorList>
            <person name="Hill R."/>
        </authorList>
    </citation>
    <scope>NUCLEOTIDE SEQUENCE</scope>
    <source>
        <strain evidence="2">IMI 355082</strain>
    </source>
</reference>
<feature type="compositionally biased region" description="Polar residues" evidence="1">
    <location>
        <begin position="700"/>
        <end position="711"/>
    </location>
</feature>
<feature type="compositionally biased region" description="Basic and acidic residues" evidence="1">
    <location>
        <begin position="276"/>
        <end position="295"/>
    </location>
</feature>
<feature type="compositionally biased region" description="Low complexity" evidence="1">
    <location>
        <begin position="667"/>
        <end position="679"/>
    </location>
</feature>
<accession>A0A9W9D264</accession>
<evidence type="ECO:0000256" key="1">
    <source>
        <dbReference type="SAM" id="MobiDB-lite"/>
    </source>
</evidence>
<keyword evidence="3" id="KW-1185">Reference proteome</keyword>
<feature type="region of interest" description="Disordered" evidence="1">
    <location>
        <begin position="699"/>
        <end position="758"/>
    </location>
</feature>
<feature type="compositionally biased region" description="Polar residues" evidence="1">
    <location>
        <begin position="905"/>
        <end position="917"/>
    </location>
</feature>
<dbReference type="AlphaFoldDB" id="A0A9W9D264"/>
<feature type="compositionally biased region" description="Low complexity" evidence="1">
    <location>
        <begin position="856"/>
        <end position="872"/>
    </location>
</feature>
<name>A0A9W9D264_9PEZI</name>